<evidence type="ECO:0000313" key="2">
    <source>
        <dbReference type="Proteomes" id="UP001064489"/>
    </source>
</evidence>
<gene>
    <name evidence="1" type="ORF">LWI28_012130</name>
</gene>
<sequence>MSSPSDFDKTEKLMEEWIEDGVSPPSPISSGANSSYARSCLLWGEANFLIVEDQSHPPALKFSHRGGSISSSRAQTCFSPYPLFLAGHTVLAPSSHLHRHHQGDLHLDGKL</sequence>
<keyword evidence="2" id="KW-1185">Reference proteome</keyword>
<accession>A0AAD5J4Y3</accession>
<reference evidence="1" key="1">
    <citation type="journal article" date="2022" name="Plant J.">
        <title>Strategies of tolerance reflected in two North American maple genomes.</title>
        <authorList>
            <person name="McEvoy S.L."/>
            <person name="Sezen U.U."/>
            <person name="Trouern-Trend A."/>
            <person name="McMahon S.M."/>
            <person name="Schaberg P.G."/>
            <person name="Yang J."/>
            <person name="Wegrzyn J.L."/>
            <person name="Swenson N.G."/>
        </authorList>
    </citation>
    <scope>NUCLEOTIDE SEQUENCE</scope>
    <source>
        <strain evidence="1">91603</strain>
    </source>
</reference>
<evidence type="ECO:0000313" key="1">
    <source>
        <dbReference type="EMBL" id="KAI9185933.1"/>
    </source>
</evidence>
<protein>
    <submittedName>
        <fullName evidence="1">Uncharacterized protein</fullName>
    </submittedName>
</protein>
<dbReference type="EMBL" id="JAJSOW010000100">
    <property type="protein sequence ID" value="KAI9185933.1"/>
    <property type="molecule type" value="Genomic_DNA"/>
</dbReference>
<proteinExistence type="predicted"/>
<dbReference type="AlphaFoldDB" id="A0AAD5J4Y3"/>
<comment type="caution">
    <text evidence="1">The sequence shown here is derived from an EMBL/GenBank/DDBJ whole genome shotgun (WGS) entry which is preliminary data.</text>
</comment>
<organism evidence="1 2">
    <name type="scientific">Acer negundo</name>
    <name type="common">Box elder</name>
    <dbReference type="NCBI Taxonomy" id="4023"/>
    <lineage>
        <taxon>Eukaryota</taxon>
        <taxon>Viridiplantae</taxon>
        <taxon>Streptophyta</taxon>
        <taxon>Embryophyta</taxon>
        <taxon>Tracheophyta</taxon>
        <taxon>Spermatophyta</taxon>
        <taxon>Magnoliopsida</taxon>
        <taxon>eudicotyledons</taxon>
        <taxon>Gunneridae</taxon>
        <taxon>Pentapetalae</taxon>
        <taxon>rosids</taxon>
        <taxon>malvids</taxon>
        <taxon>Sapindales</taxon>
        <taxon>Sapindaceae</taxon>
        <taxon>Hippocastanoideae</taxon>
        <taxon>Acereae</taxon>
        <taxon>Acer</taxon>
    </lineage>
</organism>
<name>A0AAD5J4Y3_ACENE</name>
<dbReference type="Proteomes" id="UP001064489">
    <property type="component" value="Chromosome 3"/>
</dbReference>
<reference evidence="1" key="2">
    <citation type="submission" date="2023-02" db="EMBL/GenBank/DDBJ databases">
        <authorList>
            <person name="Swenson N.G."/>
            <person name="Wegrzyn J.L."/>
            <person name="Mcevoy S.L."/>
        </authorList>
    </citation>
    <scope>NUCLEOTIDE SEQUENCE</scope>
    <source>
        <strain evidence="1">91603</strain>
        <tissue evidence="1">Leaf</tissue>
    </source>
</reference>